<comment type="caution">
    <text evidence="1">The sequence shown here is derived from an EMBL/GenBank/DDBJ whole genome shotgun (WGS) entry which is preliminary data.</text>
</comment>
<proteinExistence type="predicted"/>
<protein>
    <submittedName>
        <fullName evidence="1">Uncharacterized protein</fullName>
    </submittedName>
</protein>
<dbReference type="AlphaFoldDB" id="A0A6V6YSL0"/>
<gene>
    <name evidence="1" type="ORF">FLAT13_01157</name>
</gene>
<dbReference type="EMBL" id="CAIJDP010000060">
    <property type="protein sequence ID" value="CAD0002475.1"/>
    <property type="molecule type" value="Genomic_DNA"/>
</dbReference>
<organism evidence="1 2">
    <name type="scientific">Flavobacterium salmonis</name>
    <dbReference type="NCBI Taxonomy" id="2654844"/>
    <lineage>
        <taxon>Bacteria</taxon>
        <taxon>Pseudomonadati</taxon>
        <taxon>Bacteroidota</taxon>
        <taxon>Flavobacteriia</taxon>
        <taxon>Flavobacteriales</taxon>
        <taxon>Flavobacteriaceae</taxon>
        <taxon>Flavobacterium</taxon>
    </lineage>
</organism>
<name>A0A6V6YSL0_9FLAO</name>
<evidence type="ECO:0000313" key="2">
    <source>
        <dbReference type="Proteomes" id="UP000530060"/>
    </source>
</evidence>
<evidence type="ECO:0000313" key="1">
    <source>
        <dbReference type="EMBL" id="CAD0002475.1"/>
    </source>
</evidence>
<dbReference type="Proteomes" id="UP000530060">
    <property type="component" value="Unassembled WGS sequence"/>
</dbReference>
<reference evidence="1 2" key="1">
    <citation type="submission" date="2020-06" db="EMBL/GenBank/DDBJ databases">
        <authorList>
            <person name="Criscuolo A."/>
        </authorList>
    </citation>
    <scope>NUCLEOTIDE SEQUENCE [LARGE SCALE GENOMIC DNA]</scope>
    <source>
        <strain evidence="2">CIP 111411</strain>
    </source>
</reference>
<accession>A0A6V6YSL0</accession>
<sequence>MIMKIALKIIFVSILLTNFILVAQQKDNSQEFDLLKAPISPASNLLGFSQSDIDKPTDVSAFMTSLQTATNSFSQLPSNYAIDIAPYWLFKKNSLGDISTKGLSNSYGKKVLKQTLVLSFAVKNTDSVSNNFNPESTYGAMGFRFSIYRGNYDSTTVSQLRKIAILQQEKLTLMKKNQTKVYDNLPQEIDSLKQARKNIFAGFDTKDESKDNLLLGELLLKKASKLDSVIGAKIEILLDDNKDAEQFTKIDSKVKELAGKFQLARVNFTWDIAGGISAEFRNKNFNNSKVYNTGIWTTFGYTWEKTGSLLGLIRYLYNPDKIFALDNQVNEIDNISTLDTGIRYIFGKSQSKFNCSIEAIYRSALSQDSINSSWRFIANADYAILKNQKLTFSFGRNYDGTTTKDGNLIAALGLVVGFGNNR</sequence>
<keyword evidence="2" id="KW-1185">Reference proteome</keyword>